<reference evidence="1 2" key="1">
    <citation type="submission" date="2021-01" db="EMBL/GenBank/DDBJ databases">
        <title>Whole genome shotgun sequence of Planotetraspora phitsanulokensis NBRC 104273.</title>
        <authorList>
            <person name="Komaki H."/>
            <person name="Tamura T."/>
        </authorList>
    </citation>
    <scope>NUCLEOTIDE SEQUENCE [LARGE SCALE GENOMIC DNA]</scope>
    <source>
        <strain evidence="1 2">NBRC 104273</strain>
    </source>
</reference>
<dbReference type="AlphaFoldDB" id="A0A8J3U6W2"/>
<accession>A0A8J3U6W2</accession>
<comment type="caution">
    <text evidence="1">The sequence shown here is derived from an EMBL/GenBank/DDBJ whole genome shotgun (WGS) entry which is preliminary data.</text>
</comment>
<evidence type="ECO:0000313" key="1">
    <source>
        <dbReference type="EMBL" id="GII39280.1"/>
    </source>
</evidence>
<proteinExistence type="predicted"/>
<evidence type="ECO:0000313" key="2">
    <source>
        <dbReference type="Proteomes" id="UP000622547"/>
    </source>
</evidence>
<keyword evidence="2" id="KW-1185">Reference proteome</keyword>
<organism evidence="1 2">
    <name type="scientific">Planotetraspora phitsanulokensis</name>
    <dbReference type="NCBI Taxonomy" id="575192"/>
    <lineage>
        <taxon>Bacteria</taxon>
        <taxon>Bacillati</taxon>
        <taxon>Actinomycetota</taxon>
        <taxon>Actinomycetes</taxon>
        <taxon>Streptosporangiales</taxon>
        <taxon>Streptosporangiaceae</taxon>
        <taxon>Planotetraspora</taxon>
    </lineage>
</organism>
<dbReference type="Proteomes" id="UP000622547">
    <property type="component" value="Unassembled WGS sequence"/>
</dbReference>
<dbReference type="EMBL" id="BOOP01000020">
    <property type="protein sequence ID" value="GII39280.1"/>
    <property type="molecule type" value="Genomic_DNA"/>
</dbReference>
<protein>
    <submittedName>
        <fullName evidence="1">Uncharacterized protein</fullName>
    </submittedName>
</protein>
<name>A0A8J3U6W2_9ACTN</name>
<sequence>MGLRRRLLPPVRWLVTETVYRKQIRPAQALDEVLRLDCQLGNRLLIYPL</sequence>
<gene>
    <name evidence="1" type="ORF">Pph01_42830</name>
</gene>